<comment type="caution">
    <text evidence="3">The sequence shown here is derived from an EMBL/GenBank/DDBJ whole genome shotgun (WGS) entry which is preliminary data.</text>
</comment>
<evidence type="ECO:0000313" key="4">
    <source>
        <dbReference type="Proteomes" id="UP000035996"/>
    </source>
</evidence>
<dbReference type="OrthoDB" id="2690238at2"/>
<feature type="signal peptide" evidence="2">
    <location>
        <begin position="1"/>
        <end position="21"/>
    </location>
</feature>
<evidence type="ECO:0000256" key="1">
    <source>
        <dbReference type="SAM" id="MobiDB-lite"/>
    </source>
</evidence>
<reference evidence="3" key="1">
    <citation type="submission" date="2015-06" db="EMBL/GenBank/DDBJ databases">
        <authorList>
            <person name="Liu B."/>
            <person name="Wang J."/>
            <person name="Zhu Y."/>
            <person name="Liu G."/>
            <person name="Chen Q."/>
            <person name="Zheng C."/>
            <person name="Che J."/>
            <person name="Ge C."/>
            <person name="Shi H."/>
            <person name="Pan Z."/>
            <person name="Liu X."/>
        </authorList>
    </citation>
    <scope>NUCLEOTIDE SEQUENCE [LARGE SCALE GENOMIC DNA]</scope>
    <source>
        <strain evidence="3">DSM 16346</strain>
    </source>
</reference>
<sequence length="264" mass="29352">MKKIAFMIILLTLLLPVQTMAEGGKKEGKQQSLQVPNSTVNISKENTYPNPAQDQPTLQPSELTRELTGSAKIQIDNPELIQILNDSSISPSKVAIGYRASIYLGKWALNYESQETNVNWQYKQANVNKVDNRGGTAPVQMTYRQEAEKKVTGGLTASIPDSEDVKKMMMMKASEKTKLSLSFQTMIGKDTKKGNVYNVGAKNYGVLTSYVPAVNEKGKVTYGEVYLVLKGSKKKIEVRNVTQQGIGAWIPVQDYLSFEFNTRQ</sequence>
<name>A0A0J6CS07_9BACL</name>
<dbReference type="InterPro" id="IPR025548">
    <property type="entry name" value="YfkD"/>
</dbReference>
<dbReference type="Pfam" id="PF14167">
    <property type="entry name" value="YfkD"/>
    <property type="match status" value="1"/>
</dbReference>
<evidence type="ECO:0000256" key="2">
    <source>
        <dbReference type="SAM" id="SignalP"/>
    </source>
</evidence>
<dbReference type="EMBL" id="LELK01000015">
    <property type="protein sequence ID" value="KMM35895.1"/>
    <property type="molecule type" value="Genomic_DNA"/>
</dbReference>
<feature type="region of interest" description="Disordered" evidence="1">
    <location>
        <begin position="25"/>
        <end position="58"/>
    </location>
</feature>
<dbReference type="RefSeq" id="WP_048313596.1">
    <property type="nucleotide sequence ID" value="NZ_CP119526.1"/>
</dbReference>
<keyword evidence="2" id="KW-0732">Signal</keyword>
<organism evidence="3 4">
    <name type="scientific">Guptibacillus hwajinpoensis</name>
    <dbReference type="NCBI Taxonomy" id="208199"/>
    <lineage>
        <taxon>Bacteria</taxon>
        <taxon>Bacillati</taxon>
        <taxon>Bacillota</taxon>
        <taxon>Bacilli</taxon>
        <taxon>Bacillales</taxon>
        <taxon>Guptibacillaceae</taxon>
        <taxon>Guptibacillus</taxon>
    </lineage>
</organism>
<gene>
    <name evidence="3" type="ORF">AB986_20835</name>
</gene>
<dbReference type="AlphaFoldDB" id="A0A0J6CS07"/>
<evidence type="ECO:0000313" key="3">
    <source>
        <dbReference type="EMBL" id="KMM35895.1"/>
    </source>
</evidence>
<feature type="compositionally biased region" description="Polar residues" evidence="1">
    <location>
        <begin position="30"/>
        <end position="58"/>
    </location>
</feature>
<proteinExistence type="predicted"/>
<dbReference type="Proteomes" id="UP000035996">
    <property type="component" value="Unassembled WGS sequence"/>
</dbReference>
<protein>
    <recommendedName>
        <fullName evidence="5">YfkD-like protein</fullName>
    </recommendedName>
</protein>
<accession>A0A0J6CS07</accession>
<evidence type="ECO:0008006" key="5">
    <source>
        <dbReference type="Google" id="ProtNLM"/>
    </source>
</evidence>
<dbReference type="STRING" id="157733.AB986_20835"/>
<dbReference type="PATRIC" id="fig|157733.3.peg.1976"/>
<feature type="chain" id="PRO_5005269479" description="YfkD-like protein" evidence="2">
    <location>
        <begin position="22"/>
        <end position="264"/>
    </location>
</feature>
<keyword evidence="4" id="KW-1185">Reference proteome</keyword>